<sequence length="305" mass="35461">MEAIIKLSSLGDIIHSLIVLPKLNKKIDFFVDNIFKEILEYNPFIGNIIPVKLREAKKNKSLYFKEFIRLKSMNTYDEVYDLQGLLKSALLARLAGDKVVGFKNPRESLAKFFYDEKKEIFGDTAIRRYLNLFDMDDIEYLTNHPKLLFYQDREFEFLSKNKKNIVFIIGASWECKKVPLKIWSELAEYFKNENIIVPFYGESEKKDALNLAENNANITPVSLNLNDLKALIDKSDLLIGNDTGPSFIAWANNINNIILYGCTYNNKIYENRFSKSVEIQKSIKKGLMVMDKMDIKEIVKKIDEF</sequence>
<dbReference type="AlphaFoldDB" id="A0A292YBH5"/>
<dbReference type="GO" id="GO:0009244">
    <property type="term" value="P:lipopolysaccharide core region biosynthetic process"/>
    <property type="evidence" value="ECO:0007669"/>
    <property type="project" value="TreeGrafter"/>
</dbReference>
<name>A0A292YBH5_9BACT</name>
<dbReference type="Pfam" id="PF01075">
    <property type="entry name" value="Glyco_transf_9"/>
    <property type="match status" value="1"/>
</dbReference>
<reference evidence="3 4" key="1">
    <citation type="journal article" date="2017" name="Syst. Appl. Microbiol.">
        <title>Lebetimonas natsushimae sp. nov., a novel strictly anaerobic, moderately thermophilic chemoautotroph isolated from a deep-sea hydrothermal vent polychaete nest in the Mid-Okinawa Trough.</title>
        <authorList>
            <person name="Nagata R."/>
            <person name="Takaki Y."/>
            <person name="Tame A."/>
            <person name="Nunoura T."/>
            <person name="Muto H."/>
            <person name="Mino S."/>
            <person name="Sawayama S."/>
            <person name="Takai K."/>
            <person name="Nakagawa S."/>
        </authorList>
    </citation>
    <scope>NUCLEOTIDE SEQUENCE [LARGE SCALE GENOMIC DNA]</scope>
    <source>
        <strain evidence="3 4">HS1857</strain>
    </source>
</reference>
<evidence type="ECO:0000313" key="4">
    <source>
        <dbReference type="Proteomes" id="UP000217944"/>
    </source>
</evidence>
<organism evidence="3 4">
    <name type="scientific">Lebetimonas natsushimae</name>
    <dbReference type="NCBI Taxonomy" id="1936991"/>
    <lineage>
        <taxon>Bacteria</taxon>
        <taxon>Pseudomonadati</taxon>
        <taxon>Campylobacterota</taxon>
        <taxon>Epsilonproteobacteria</taxon>
        <taxon>Nautiliales</taxon>
        <taxon>Nautiliaceae</taxon>
        <taxon>Lebetimonas</taxon>
    </lineage>
</organism>
<gene>
    <name evidence="3" type="ORF">LNAT_P0095</name>
</gene>
<keyword evidence="4" id="KW-1185">Reference proteome</keyword>
<keyword evidence="1" id="KW-0328">Glycosyltransferase</keyword>
<dbReference type="RefSeq" id="WP_096257970.1">
    <property type="nucleotide sequence ID" value="NZ_BDME01000001.1"/>
</dbReference>
<dbReference type="OrthoDB" id="9760688at2"/>
<dbReference type="GO" id="GO:0005829">
    <property type="term" value="C:cytosol"/>
    <property type="evidence" value="ECO:0007669"/>
    <property type="project" value="TreeGrafter"/>
</dbReference>
<dbReference type="InterPro" id="IPR002201">
    <property type="entry name" value="Glyco_trans_9"/>
</dbReference>
<comment type="caution">
    <text evidence="3">The sequence shown here is derived from an EMBL/GenBank/DDBJ whole genome shotgun (WGS) entry which is preliminary data.</text>
</comment>
<evidence type="ECO:0000256" key="2">
    <source>
        <dbReference type="ARBA" id="ARBA00022679"/>
    </source>
</evidence>
<protein>
    <submittedName>
        <fullName evidence="3">Heptosyltransferase I</fullName>
    </submittedName>
</protein>
<dbReference type="PANTHER" id="PTHR30160:SF19">
    <property type="entry name" value="LIPOPOLYSACCHARIDE HEPTOSYLTRANSFERASE 1"/>
    <property type="match status" value="1"/>
</dbReference>
<accession>A0A292YBH5</accession>
<keyword evidence="2 3" id="KW-0808">Transferase</keyword>
<dbReference type="Gene3D" id="3.40.50.2000">
    <property type="entry name" value="Glycogen Phosphorylase B"/>
    <property type="match status" value="2"/>
</dbReference>
<dbReference type="InterPro" id="IPR051199">
    <property type="entry name" value="LPS_LOS_Heptosyltrfase"/>
</dbReference>
<dbReference type="GO" id="GO:0008713">
    <property type="term" value="F:ADP-heptose-lipopolysaccharide heptosyltransferase activity"/>
    <property type="evidence" value="ECO:0007669"/>
    <property type="project" value="TreeGrafter"/>
</dbReference>
<evidence type="ECO:0000313" key="3">
    <source>
        <dbReference type="EMBL" id="GAX86800.1"/>
    </source>
</evidence>
<dbReference type="PANTHER" id="PTHR30160">
    <property type="entry name" value="TETRAACYLDISACCHARIDE 4'-KINASE-RELATED"/>
    <property type="match status" value="1"/>
</dbReference>
<dbReference type="EMBL" id="BDME01000001">
    <property type="protein sequence ID" value="GAX86800.1"/>
    <property type="molecule type" value="Genomic_DNA"/>
</dbReference>
<dbReference type="Proteomes" id="UP000217944">
    <property type="component" value="Unassembled WGS sequence"/>
</dbReference>
<proteinExistence type="predicted"/>
<evidence type="ECO:0000256" key="1">
    <source>
        <dbReference type="ARBA" id="ARBA00022676"/>
    </source>
</evidence>
<dbReference type="CDD" id="cd03789">
    <property type="entry name" value="GT9_LPS_heptosyltransferase"/>
    <property type="match status" value="1"/>
</dbReference>
<dbReference type="SUPFAM" id="SSF53756">
    <property type="entry name" value="UDP-Glycosyltransferase/glycogen phosphorylase"/>
    <property type="match status" value="1"/>
</dbReference>